<proteinExistence type="inferred from homology"/>
<dbReference type="GO" id="GO:0050661">
    <property type="term" value="F:NADP binding"/>
    <property type="evidence" value="ECO:0007669"/>
    <property type="project" value="InterPro"/>
</dbReference>
<reference evidence="9" key="1">
    <citation type="submission" date="2020-05" db="EMBL/GenBank/DDBJ databases">
        <authorList>
            <person name="Chiriac C."/>
            <person name="Salcher M."/>
            <person name="Ghai R."/>
            <person name="Kavagutti S V."/>
        </authorList>
    </citation>
    <scope>NUCLEOTIDE SEQUENCE</scope>
</reference>
<evidence type="ECO:0000256" key="3">
    <source>
        <dbReference type="ARBA" id="ARBA00022526"/>
    </source>
</evidence>
<gene>
    <name evidence="9" type="ORF">UFOPK3610_01462</name>
</gene>
<dbReference type="Gene3D" id="3.40.50.720">
    <property type="entry name" value="NAD(P)-binding Rossmann-like Domain"/>
    <property type="match status" value="1"/>
</dbReference>
<dbReference type="SUPFAM" id="SSF51735">
    <property type="entry name" value="NAD(P)-binding Rossmann-fold domains"/>
    <property type="match status" value="1"/>
</dbReference>
<dbReference type="GO" id="GO:0004345">
    <property type="term" value="F:glucose-6-phosphate dehydrogenase activity"/>
    <property type="evidence" value="ECO:0007669"/>
    <property type="project" value="InterPro"/>
</dbReference>
<dbReference type="PANTHER" id="PTHR23429">
    <property type="entry name" value="GLUCOSE-6-PHOSPHATE 1-DEHYDROGENASE G6PD"/>
    <property type="match status" value="1"/>
</dbReference>
<sequence>MSAPADGVHSDRLIIFGITGDLAHKMTLPSLYHLEQRGLLDCPITGVASPDLTDEQLWDLVRKAVTAKKQAAGAEVDEAILSRLVQRMTYVGGDFSDAGLYQRLAAHIQGAKNPLFYLEIPPSLFGPVIEQLGAAGLTKGARVAVEKPFGTSLQSARDLNERLCKILSEDQLFRIDHFLGKEPVLDLLYLRFSNAWLEPLWRREYVESIQITMAEDFGVEDRGSFYDGVGTLRDVVQNHLLQVLALVLMEAPGSSDDPVGDRRLEVFRAIRPIDPETVVRGQYTGYREIPGVKPDSDTETYVAVELHCDTWRWAGVPITIRAGKNLPITATEVVVRFHRAPAFRVGQHVRHVIGHDDMILRVGAKPGVDIGVRIKKPGTDGVEPEFLSLDFGEALGELPSAYETLLYQAMHGIHTLFPRWDSVEATWEIVQSVLDHPTAVIRYEPGTWGPMQADELVRRSGGWRNPRPMS</sequence>
<keyword evidence="5" id="KW-0560">Oxidoreductase</keyword>
<dbReference type="SUPFAM" id="SSF55347">
    <property type="entry name" value="Glyceraldehyde-3-phosphate dehydrogenase-like, C-terminal domain"/>
    <property type="match status" value="1"/>
</dbReference>
<accession>A0A6J7HR25</accession>
<feature type="domain" description="Glucose-6-phosphate dehydrogenase NAD-binding" evidence="7">
    <location>
        <begin position="14"/>
        <end position="184"/>
    </location>
</feature>
<name>A0A6J7HR25_9ZZZZ</name>
<dbReference type="Pfam" id="PF00479">
    <property type="entry name" value="G6PD_N"/>
    <property type="match status" value="1"/>
</dbReference>
<comment type="pathway">
    <text evidence="1">Carbohydrate degradation; pentose phosphate pathway; D-ribulose 5-phosphate from D-glucose 6-phosphate (oxidative stage): step 1/3.</text>
</comment>
<feature type="domain" description="Glucose-6-phosphate dehydrogenase C-terminal" evidence="8">
    <location>
        <begin position="189"/>
        <end position="461"/>
    </location>
</feature>
<protein>
    <submittedName>
        <fullName evidence="9">Unannotated protein</fullName>
    </submittedName>
</protein>
<dbReference type="GO" id="GO:0005829">
    <property type="term" value="C:cytosol"/>
    <property type="evidence" value="ECO:0007669"/>
    <property type="project" value="TreeGrafter"/>
</dbReference>
<dbReference type="EMBL" id="CAFBMR010000070">
    <property type="protein sequence ID" value="CAB4921882.1"/>
    <property type="molecule type" value="Genomic_DNA"/>
</dbReference>
<dbReference type="AlphaFoldDB" id="A0A6J7HR25"/>
<dbReference type="Pfam" id="PF02781">
    <property type="entry name" value="G6PD_C"/>
    <property type="match status" value="1"/>
</dbReference>
<evidence type="ECO:0000256" key="5">
    <source>
        <dbReference type="ARBA" id="ARBA00023002"/>
    </source>
</evidence>
<organism evidence="9">
    <name type="scientific">freshwater metagenome</name>
    <dbReference type="NCBI Taxonomy" id="449393"/>
    <lineage>
        <taxon>unclassified sequences</taxon>
        <taxon>metagenomes</taxon>
        <taxon>ecological metagenomes</taxon>
    </lineage>
</organism>
<keyword evidence="3" id="KW-0313">Glucose metabolism</keyword>
<dbReference type="InterPro" id="IPR019796">
    <property type="entry name" value="G6P_DH_AS"/>
</dbReference>
<evidence type="ECO:0000256" key="1">
    <source>
        <dbReference type="ARBA" id="ARBA00004937"/>
    </source>
</evidence>
<dbReference type="PROSITE" id="PS00069">
    <property type="entry name" value="G6P_DEHYDROGENASE"/>
    <property type="match status" value="1"/>
</dbReference>
<evidence type="ECO:0000256" key="2">
    <source>
        <dbReference type="ARBA" id="ARBA00009975"/>
    </source>
</evidence>
<evidence type="ECO:0000259" key="8">
    <source>
        <dbReference type="Pfam" id="PF02781"/>
    </source>
</evidence>
<dbReference type="InterPro" id="IPR001282">
    <property type="entry name" value="G6P_DH"/>
</dbReference>
<dbReference type="Gene3D" id="3.30.360.10">
    <property type="entry name" value="Dihydrodipicolinate Reductase, domain 2"/>
    <property type="match status" value="1"/>
</dbReference>
<dbReference type="PRINTS" id="PR00079">
    <property type="entry name" value="G6PDHDRGNASE"/>
</dbReference>
<dbReference type="NCBIfam" id="NF009492">
    <property type="entry name" value="PRK12853.1-3"/>
    <property type="match status" value="1"/>
</dbReference>
<dbReference type="GO" id="GO:0009051">
    <property type="term" value="P:pentose-phosphate shunt, oxidative branch"/>
    <property type="evidence" value="ECO:0007669"/>
    <property type="project" value="TreeGrafter"/>
</dbReference>
<comment type="similarity">
    <text evidence="2">Belongs to the glucose-6-phosphate dehydrogenase family.</text>
</comment>
<dbReference type="PIRSF" id="PIRSF000110">
    <property type="entry name" value="G6PD"/>
    <property type="match status" value="1"/>
</dbReference>
<dbReference type="InterPro" id="IPR036291">
    <property type="entry name" value="NAD(P)-bd_dom_sf"/>
</dbReference>
<keyword evidence="6" id="KW-0119">Carbohydrate metabolism</keyword>
<dbReference type="NCBIfam" id="TIGR00871">
    <property type="entry name" value="zwf"/>
    <property type="match status" value="1"/>
</dbReference>
<evidence type="ECO:0000259" key="7">
    <source>
        <dbReference type="Pfam" id="PF00479"/>
    </source>
</evidence>
<dbReference type="InterPro" id="IPR022675">
    <property type="entry name" value="G6P_DH_C"/>
</dbReference>
<evidence type="ECO:0000313" key="9">
    <source>
        <dbReference type="EMBL" id="CAB4921882.1"/>
    </source>
</evidence>
<dbReference type="GO" id="GO:0006006">
    <property type="term" value="P:glucose metabolic process"/>
    <property type="evidence" value="ECO:0007669"/>
    <property type="project" value="UniProtKB-KW"/>
</dbReference>
<dbReference type="UniPathway" id="UPA00115"/>
<evidence type="ECO:0000256" key="6">
    <source>
        <dbReference type="ARBA" id="ARBA00023277"/>
    </source>
</evidence>
<dbReference type="HAMAP" id="MF_00966">
    <property type="entry name" value="G6PD"/>
    <property type="match status" value="1"/>
</dbReference>
<evidence type="ECO:0000256" key="4">
    <source>
        <dbReference type="ARBA" id="ARBA00022857"/>
    </source>
</evidence>
<keyword evidence="4" id="KW-0521">NADP</keyword>
<dbReference type="InterPro" id="IPR022674">
    <property type="entry name" value="G6P_DH_NAD-bd"/>
</dbReference>
<dbReference type="PANTHER" id="PTHR23429:SF0">
    <property type="entry name" value="GLUCOSE-6-PHOSPHATE 1-DEHYDROGENASE"/>
    <property type="match status" value="1"/>
</dbReference>